<dbReference type="InterPro" id="IPR006260">
    <property type="entry name" value="TonB/TolA_C"/>
</dbReference>
<dbReference type="PROSITE" id="PS52015">
    <property type="entry name" value="TONB_CTD"/>
    <property type="match status" value="1"/>
</dbReference>
<evidence type="ECO:0000259" key="12">
    <source>
        <dbReference type="PROSITE" id="PS52015"/>
    </source>
</evidence>
<evidence type="ECO:0000256" key="4">
    <source>
        <dbReference type="ARBA" id="ARBA00022475"/>
    </source>
</evidence>
<evidence type="ECO:0000313" key="13">
    <source>
        <dbReference type="EMBL" id="BCM25657.1"/>
    </source>
</evidence>
<name>A0A8D5G9M0_9PROT</name>
<keyword evidence="3" id="KW-0813">Transport</keyword>
<feature type="transmembrane region" description="Helical" evidence="11">
    <location>
        <begin position="15"/>
        <end position="35"/>
    </location>
</feature>
<evidence type="ECO:0000256" key="7">
    <source>
        <dbReference type="ARBA" id="ARBA00022927"/>
    </source>
</evidence>
<evidence type="ECO:0000256" key="10">
    <source>
        <dbReference type="SAM" id="MobiDB-lite"/>
    </source>
</evidence>
<comment type="subcellular location">
    <subcellularLocation>
        <location evidence="1">Cell inner membrane</location>
        <topology evidence="1">Single-pass membrane protein</topology>
        <orientation evidence="1">Periplasmic side</orientation>
    </subcellularLocation>
</comment>
<keyword evidence="8 11" id="KW-1133">Transmembrane helix</keyword>
<keyword evidence="7" id="KW-0653">Protein transport</keyword>
<evidence type="ECO:0000256" key="6">
    <source>
        <dbReference type="ARBA" id="ARBA00022692"/>
    </source>
</evidence>
<evidence type="ECO:0000256" key="2">
    <source>
        <dbReference type="ARBA" id="ARBA00006555"/>
    </source>
</evidence>
<dbReference type="PANTHER" id="PTHR33446">
    <property type="entry name" value="PROTEIN TONB-RELATED"/>
    <property type="match status" value="1"/>
</dbReference>
<keyword evidence="14" id="KW-1185">Reference proteome</keyword>
<sequence length="256" mass="28110">MSYRRAQYVEPDRRLPAFGIALSMHIAVLLLWSHLDHVPVKPPILFEIELTQVAAKSEASSISPPEPIPTKQEPQISKAKPVPVKTAQVKPSQPLMAKEMPAHEQDFVVPSNSSQSQQPSITTDSPAASPAEAKADVSETSVTSANKSQSTHSEEADPTEAWNGYGQMLYEWISKNKNYPELAIRRHWEGRAKVIARFDQGKLISVSIMESGSGHQVLDDAALETLRKAANALPVKGKLENKSFTVVIPLNFKLEG</sequence>
<dbReference type="Gene3D" id="3.30.1150.10">
    <property type="match status" value="1"/>
</dbReference>
<comment type="similarity">
    <text evidence="2">Belongs to the TonB family.</text>
</comment>
<feature type="compositionally biased region" description="Polar residues" evidence="10">
    <location>
        <begin position="138"/>
        <end position="151"/>
    </location>
</feature>
<evidence type="ECO:0000256" key="3">
    <source>
        <dbReference type="ARBA" id="ARBA00022448"/>
    </source>
</evidence>
<dbReference type="EMBL" id="AP024110">
    <property type="protein sequence ID" value="BCM25657.1"/>
    <property type="molecule type" value="Genomic_DNA"/>
</dbReference>
<dbReference type="SUPFAM" id="SSF74653">
    <property type="entry name" value="TolA/TonB C-terminal domain"/>
    <property type="match status" value="1"/>
</dbReference>
<dbReference type="RefSeq" id="WP_221763720.1">
    <property type="nucleotide sequence ID" value="NZ_AP024110.1"/>
</dbReference>
<proteinExistence type="inferred from homology"/>
<dbReference type="AlphaFoldDB" id="A0A8D5G9M0"/>
<dbReference type="Pfam" id="PF03544">
    <property type="entry name" value="TonB_C"/>
    <property type="match status" value="1"/>
</dbReference>
<dbReference type="InterPro" id="IPR037682">
    <property type="entry name" value="TonB_C"/>
</dbReference>
<evidence type="ECO:0000256" key="1">
    <source>
        <dbReference type="ARBA" id="ARBA00004383"/>
    </source>
</evidence>
<reference evidence="13" key="1">
    <citation type="journal article" date="2021" name="Arch. Microbiol.">
        <title>Methyloradius palustris gen. nov., sp. nov., a methanol-oxidizing bacterium isolated from snow.</title>
        <authorList>
            <person name="Miyadera T."/>
            <person name="Kojima H."/>
            <person name="Fukui M."/>
        </authorList>
    </citation>
    <scope>NUCLEOTIDE SEQUENCE</scope>
    <source>
        <strain evidence="13">Zm11</strain>
    </source>
</reference>
<evidence type="ECO:0000313" key="14">
    <source>
        <dbReference type="Proteomes" id="UP000826722"/>
    </source>
</evidence>
<dbReference type="GO" id="GO:0055085">
    <property type="term" value="P:transmembrane transport"/>
    <property type="evidence" value="ECO:0007669"/>
    <property type="project" value="InterPro"/>
</dbReference>
<evidence type="ECO:0000256" key="11">
    <source>
        <dbReference type="SAM" id="Phobius"/>
    </source>
</evidence>
<keyword evidence="6 11" id="KW-0812">Transmembrane</keyword>
<evidence type="ECO:0000256" key="5">
    <source>
        <dbReference type="ARBA" id="ARBA00022519"/>
    </source>
</evidence>
<dbReference type="KEGG" id="mpau:ZMTM_19160"/>
<evidence type="ECO:0000256" key="8">
    <source>
        <dbReference type="ARBA" id="ARBA00022989"/>
    </source>
</evidence>
<gene>
    <name evidence="13" type="ORF">ZMTM_19160</name>
</gene>
<evidence type="ECO:0000256" key="9">
    <source>
        <dbReference type="ARBA" id="ARBA00023136"/>
    </source>
</evidence>
<dbReference type="NCBIfam" id="TIGR01352">
    <property type="entry name" value="tonB_Cterm"/>
    <property type="match status" value="1"/>
</dbReference>
<dbReference type="PANTHER" id="PTHR33446:SF2">
    <property type="entry name" value="PROTEIN TONB"/>
    <property type="match status" value="1"/>
</dbReference>
<keyword evidence="9 11" id="KW-0472">Membrane</keyword>
<feature type="domain" description="TonB C-terminal" evidence="12">
    <location>
        <begin position="164"/>
        <end position="256"/>
    </location>
</feature>
<feature type="region of interest" description="Disordered" evidence="10">
    <location>
        <begin position="109"/>
        <end position="160"/>
    </location>
</feature>
<dbReference type="Proteomes" id="UP000826722">
    <property type="component" value="Chromosome"/>
</dbReference>
<dbReference type="GO" id="GO:0031992">
    <property type="term" value="F:energy transducer activity"/>
    <property type="evidence" value="ECO:0007669"/>
    <property type="project" value="TreeGrafter"/>
</dbReference>
<dbReference type="GO" id="GO:0098797">
    <property type="term" value="C:plasma membrane protein complex"/>
    <property type="evidence" value="ECO:0007669"/>
    <property type="project" value="TreeGrafter"/>
</dbReference>
<feature type="compositionally biased region" description="Low complexity" evidence="10">
    <location>
        <begin position="110"/>
        <end position="120"/>
    </location>
</feature>
<protein>
    <recommendedName>
        <fullName evidence="12">TonB C-terminal domain-containing protein</fullName>
    </recommendedName>
</protein>
<feature type="region of interest" description="Disordered" evidence="10">
    <location>
        <begin position="58"/>
        <end position="92"/>
    </location>
</feature>
<keyword evidence="5" id="KW-0997">Cell inner membrane</keyword>
<organism evidence="13 14">
    <name type="scientific">Methyloradius palustris</name>
    <dbReference type="NCBI Taxonomy" id="2778876"/>
    <lineage>
        <taxon>Bacteria</taxon>
        <taxon>Pseudomonadati</taxon>
        <taxon>Pseudomonadota</taxon>
        <taxon>Betaproteobacteria</taxon>
        <taxon>Nitrosomonadales</taxon>
        <taxon>Methylophilaceae</taxon>
        <taxon>Methyloradius</taxon>
    </lineage>
</organism>
<dbReference type="GO" id="GO:0015031">
    <property type="term" value="P:protein transport"/>
    <property type="evidence" value="ECO:0007669"/>
    <property type="project" value="UniProtKB-KW"/>
</dbReference>
<keyword evidence="4" id="KW-1003">Cell membrane</keyword>
<dbReference type="InterPro" id="IPR051045">
    <property type="entry name" value="TonB-dependent_transducer"/>
</dbReference>
<accession>A0A8D5G9M0</accession>